<dbReference type="Gene3D" id="3.60.10.10">
    <property type="entry name" value="Endonuclease/exonuclease/phosphatase"/>
    <property type="match status" value="1"/>
</dbReference>
<comment type="caution">
    <text evidence="1">The sequence shown here is derived from an EMBL/GenBank/DDBJ whole genome shotgun (WGS) entry which is preliminary data.</text>
</comment>
<evidence type="ECO:0000313" key="1">
    <source>
        <dbReference type="EMBL" id="KAJ9153470.1"/>
    </source>
</evidence>
<keyword evidence="2" id="KW-1185">Reference proteome</keyword>
<protein>
    <recommendedName>
        <fullName evidence="3">Endonuclease/exonuclease/phosphatase domain-containing protein</fullName>
    </recommendedName>
</protein>
<dbReference type="Proteomes" id="UP001174677">
    <property type="component" value="Chromosome 15"/>
</dbReference>
<dbReference type="SUPFAM" id="SSF56219">
    <property type="entry name" value="DNase I-like"/>
    <property type="match status" value="1"/>
</dbReference>
<evidence type="ECO:0008006" key="3">
    <source>
        <dbReference type="Google" id="ProtNLM"/>
    </source>
</evidence>
<proteinExistence type="predicted"/>
<gene>
    <name evidence="1" type="ORF">P3X46_026905</name>
</gene>
<evidence type="ECO:0000313" key="2">
    <source>
        <dbReference type="Proteomes" id="UP001174677"/>
    </source>
</evidence>
<accession>A0ABQ9KY65</accession>
<dbReference type="PANTHER" id="PTHR33710">
    <property type="entry name" value="BNAC02G09200D PROTEIN"/>
    <property type="match status" value="1"/>
</dbReference>
<reference evidence="1 2" key="1">
    <citation type="journal article" date="2023" name="Plant Biotechnol. J.">
        <title>Chromosome-level wild Hevea brasiliensis genome provides new tools for genomic-assisted breeding and valuable loci to elevate rubber yield.</title>
        <authorList>
            <person name="Cheng H."/>
            <person name="Song X."/>
            <person name="Hu Y."/>
            <person name="Wu T."/>
            <person name="Yang Q."/>
            <person name="An Z."/>
            <person name="Feng S."/>
            <person name="Deng Z."/>
            <person name="Wu W."/>
            <person name="Zeng X."/>
            <person name="Tu M."/>
            <person name="Wang X."/>
            <person name="Huang H."/>
        </authorList>
    </citation>
    <scope>NUCLEOTIDE SEQUENCE [LARGE SCALE GENOMIC DNA]</scope>
    <source>
        <strain evidence="1">MT/VB/25A 57/8</strain>
    </source>
</reference>
<dbReference type="EMBL" id="JARPOI010000015">
    <property type="protein sequence ID" value="KAJ9153470.1"/>
    <property type="molecule type" value="Genomic_DNA"/>
</dbReference>
<sequence length="216" mass="24777">MGFPKRSKRKNSWNSLSPLASISPLPWLCIGDFNYLLYVSDKRGGAEHPMSLLDGFRDTIDRSTLIDIPLCGHQFTWERSRGSDRWIQERLGRAMATKDWMSLWPRHKLFSLVSTVSDHSSVLLVLDYGSCSYGEKRFRFENAWLANSNIHLVVEESWSASPSFDLLSHIERCGKALHEWGRRLNGNQLSRIQNSMDEDSIAQFVTLQNDLNSLIS</sequence>
<organism evidence="1 2">
    <name type="scientific">Hevea brasiliensis</name>
    <name type="common">Para rubber tree</name>
    <name type="synonym">Siphonia brasiliensis</name>
    <dbReference type="NCBI Taxonomy" id="3981"/>
    <lineage>
        <taxon>Eukaryota</taxon>
        <taxon>Viridiplantae</taxon>
        <taxon>Streptophyta</taxon>
        <taxon>Embryophyta</taxon>
        <taxon>Tracheophyta</taxon>
        <taxon>Spermatophyta</taxon>
        <taxon>Magnoliopsida</taxon>
        <taxon>eudicotyledons</taxon>
        <taxon>Gunneridae</taxon>
        <taxon>Pentapetalae</taxon>
        <taxon>rosids</taxon>
        <taxon>fabids</taxon>
        <taxon>Malpighiales</taxon>
        <taxon>Euphorbiaceae</taxon>
        <taxon>Crotonoideae</taxon>
        <taxon>Micrandreae</taxon>
        <taxon>Hevea</taxon>
    </lineage>
</organism>
<dbReference type="InterPro" id="IPR036691">
    <property type="entry name" value="Endo/exonu/phosph_ase_sf"/>
</dbReference>
<dbReference type="PANTHER" id="PTHR33710:SF64">
    <property type="entry name" value="ENDONUCLEASE_EXONUCLEASE_PHOSPHATASE DOMAIN-CONTAINING PROTEIN"/>
    <property type="match status" value="1"/>
</dbReference>
<name>A0ABQ9KY65_HEVBR</name>